<evidence type="ECO:0000259" key="19">
    <source>
        <dbReference type="Pfam" id="PF22600"/>
    </source>
</evidence>
<feature type="region of interest" description="Disordered" evidence="17">
    <location>
        <begin position="1014"/>
        <end position="1055"/>
    </location>
</feature>
<dbReference type="GO" id="GO:0070568">
    <property type="term" value="F:guanylyltransferase activity"/>
    <property type="evidence" value="ECO:0007669"/>
    <property type="project" value="UniProtKB-ARBA"/>
</dbReference>
<evidence type="ECO:0000256" key="5">
    <source>
        <dbReference type="ARBA" id="ARBA00022723"/>
    </source>
</evidence>
<dbReference type="GO" id="GO:0060212">
    <property type="term" value="P:negative regulation of nuclear-transcribed mRNA poly(A) tail shortening"/>
    <property type="evidence" value="ECO:0007669"/>
    <property type="project" value="UniProtKB-ARBA"/>
</dbReference>
<reference evidence="21 22" key="1">
    <citation type="submission" date="2019-08" db="EMBL/GenBank/DDBJ databases">
        <title>A chromosome-level genome assembly, high-density linkage maps, and genome scans reveal the genomic architecture of hybrid incompatibilities underlying speciation via character displacement in darters (Percidae: Etheostominae).</title>
        <authorList>
            <person name="Moran R.L."/>
            <person name="Catchen J.M."/>
            <person name="Fuller R.C."/>
        </authorList>
    </citation>
    <scope>NUCLEOTIDE SEQUENCE [LARGE SCALE GENOMIC DNA]</scope>
    <source>
        <strain evidence="21">EspeVRDwgs_2016</strain>
        <tissue evidence="21">Muscle</tissue>
    </source>
</reference>
<dbReference type="PANTHER" id="PTHR23092:SF24">
    <property type="entry name" value="TERMINAL NUCLEOTIDYLTRANSFERASE 4A"/>
    <property type="match status" value="1"/>
</dbReference>
<dbReference type="FunFam" id="1.10.1410.10:FF:000003">
    <property type="entry name" value="non-canonical poly(A) RNA polymerase PAPD7"/>
    <property type="match status" value="1"/>
</dbReference>
<keyword evidence="6" id="KW-0460">Magnesium</keyword>
<evidence type="ECO:0000256" key="10">
    <source>
        <dbReference type="ARBA" id="ARBA00067213"/>
    </source>
</evidence>
<dbReference type="GO" id="GO:0043634">
    <property type="term" value="P:polyadenylation-dependent ncRNA catabolic process"/>
    <property type="evidence" value="ECO:0007669"/>
    <property type="project" value="TreeGrafter"/>
</dbReference>
<feature type="region of interest" description="Disordered" evidence="17">
    <location>
        <begin position="1649"/>
        <end position="1682"/>
    </location>
</feature>
<proteinExistence type="inferred from homology"/>
<feature type="compositionally biased region" description="Basic residues" evidence="17">
    <location>
        <begin position="1664"/>
        <end position="1682"/>
    </location>
</feature>
<feature type="domain" description="Little elongation complex subunit 1 C-terminal" evidence="20">
    <location>
        <begin position="1367"/>
        <end position="1471"/>
    </location>
</feature>
<dbReference type="Proteomes" id="UP000327493">
    <property type="component" value="Chromosome 6"/>
</dbReference>
<evidence type="ECO:0000256" key="7">
    <source>
        <dbReference type="ARBA" id="ARBA00048830"/>
    </source>
</evidence>
<dbReference type="Gene3D" id="1.10.1410.10">
    <property type="match status" value="1"/>
</dbReference>
<dbReference type="InterPro" id="IPR002058">
    <property type="entry name" value="PAP_assoc"/>
</dbReference>
<evidence type="ECO:0000256" key="9">
    <source>
        <dbReference type="ARBA" id="ARBA00063831"/>
    </source>
</evidence>
<evidence type="ECO:0000256" key="1">
    <source>
        <dbReference type="ARBA" id="ARBA00001936"/>
    </source>
</evidence>
<feature type="compositionally biased region" description="Low complexity" evidence="17">
    <location>
        <begin position="2077"/>
        <end position="2124"/>
    </location>
</feature>
<dbReference type="GO" id="GO:0031499">
    <property type="term" value="C:TRAMP complex"/>
    <property type="evidence" value="ECO:0007669"/>
    <property type="project" value="TreeGrafter"/>
</dbReference>
<feature type="compositionally biased region" description="Basic and acidic residues" evidence="17">
    <location>
        <begin position="770"/>
        <end position="782"/>
    </location>
</feature>
<dbReference type="Pfam" id="PF25817">
    <property type="entry name" value="ICE1_C"/>
    <property type="match status" value="1"/>
</dbReference>
<comment type="subunit">
    <text evidence="9">Component of a nuclear TRAMP-like complex, an ATP-dependent exosome regulatory complex consisting of a helicase (MTREX), an oligadenylate polymerase (TENT4B or TENT4A), and a substrate specific RNA-binding factor (ZCCHC7 or ZCCHC8). Several TRAMP-like complexes exist with specific compositions and are associated with nuclear, or nucleolar RNA exosomes.</text>
</comment>
<comment type="catalytic activity">
    <reaction evidence="7">
        <text>RNA(n) + ATP = RNA(n)-3'-adenine ribonucleotide + diphosphate</text>
        <dbReference type="Rhea" id="RHEA:11332"/>
        <dbReference type="Rhea" id="RHEA-COMP:14527"/>
        <dbReference type="Rhea" id="RHEA-COMP:17347"/>
        <dbReference type="ChEBI" id="CHEBI:30616"/>
        <dbReference type="ChEBI" id="CHEBI:33019"/>
        <dbReference type="ChEBI" id="CHEBI:140395"/>
        <dbReference type="ChEBI" id="CHEBI:173115"/>
        <dbReference type="EC" id="2.7.7.19"/>
    </reaction>
</comment>
<protein>
    <recommendedName>
        <fullName evidence="10">Terminal nucleotidyltransferase 4A</fullName>
        <ecNumber evidence="3">2.7.7.19</ecNumber>
    </recommendedName>
    <alternativeName>
        <fullName evidence="13">DNA polymerase sigma</fullName>
    </alternativeName>
    <alternativeName>
        <fullName evidence="12">Non-canonical poly(A) RNA polymerase PAPD7</fullName>
    </alternativeName>
    <alternativeName>
        <fullName evidence="11">PAP-associated domain-containing protein 7</fullName>
    </alternativeName>
    <alternativeName>
        <fullName evidence="15">TRAMP-like complex polyadenylate polymerase</fullName>
    </alternativeName>
    <alternativeName>
        <fullName evidence="14">Terminal guanylyltransferase</fullName>
    </alternativeName>
</protein>
<evidence type="ECO:0000256" key="6">
    <source>
        <dbReference type="ARBA" id="ARBA00022842"/>
    </source>
</evidence>
<dbReference type="Gene3D" id="3.30.460.10">
    <property type="entry name" value="Beta Polymerase, domain 2"/>
    <property type="match status" value="1"/>
</dbReference>
<evidence type="ECO:0000313" key="21">
    <source>
        <dbReference type="EMBL" id="KAA8591573.1"/>
    </source>
</evidence>
<feature type="compositionally biased region" description="Low complexity" evidence="17">
    <location>
        <begin position="1173"/>
        <end position="1184"/>
    </location>
</feature>
<evidence type="ECO:0000256" key="15">
    <source>
        <dbReference type="ARBA" id="ARBA00083848"/>
    </source>
</evidence>
<feature type="compositionally biased region" description="Low complexity" evidence="17">
    <location>
        <begin position="1027"/>
        <end position="1044"/>
    </location>
</feature>
<feature type="compositionally biased region" description="Basic and acidic residues" evidence="17">
    <location>
        <begin position="943"/>
        <end position="955"/>
    </location>
</feature>
<keyword evidence="4" id="KW-0808">Transferase</keyword>
<evidence type="ECO:0000256" key="4">
    <source>
        <dbReference type="ARBA" id="ARBA00022679"/>
    </source>
</evidence>
<dbReference type="EMBL" id="VOFY01000006">
    <property type="protein sequence ID" value="KAA8591573.1"/>
    <property type="molecule type" value="Genomic_DNA"/>
</dbReference>
<dbReference type="InterPro" id="IPR045862">
    <property type="entry name" value="Trf4-like"/>
</dbReference>
<feature type="coiled-coil region" evidence="16">
    <location>
        <begin position="40"/>
        <end position="240"/>
    </location>
</feature>
<evidence type="ECO:0000256" key="3">
    <source>
        <dbReference type="ARBA" id="ARBA00012388"/>
    </source>
</evidence>
<keyword evidence="16" id="KW-0175">Coiled coil</keyword>
<evidence type="ECO:0000259" key="20">
    <source>
        <dbReference type="Pfam" id="PF25817"/>
    </source>
</evidence>
<evidence type="ECO:0000256" key="8">
    <source>
        <dbReference type="ARBA" id="ARBA00054414"/>
    </source>
</evidence>
<feature type="region of interest" description="Disordered" evidence="17">
    <location>
        <begin position="943"/>
        <end position="963"/>
    </location>
</feature>
<dbReference type="EC" id="2.7.7.19" evidence="3"/>
<organism evidence="21 22">
    <name type="scientific">Etheostoma spectabile</name>
    <name type="common">orangethroat darter</name>
    <dbReference type="NCBI Taxonomy" id="54343"/>
    <lineage>
        <taxon>Eukaryota</taxon>
        <taxon>Metazoa</taxon>
        <taxon>Chordata</taxon>
        <taxon>Craniata</taxon>
        <taxon>Vertebrata</taxon>
        <taxon>Euteleostomi</taxon>
        <taxon>Actinopterygii</taxon>
        <taxon>Neopterygii</taxon>
        <taxon>Teleostei</taxon>
        <taxon>Neoteleostei</taxon>
        <taxon>Acanthomorphata</taxon>
        <taxon>Eupercaria</taxon>
        <taxon>Perciformes</taxon>
        <taxon>Percoidei</taxon>
        <taxon>Percidae</taxon>
        <taxon>Etheostomatinae</taxon>
        <taxon>Etheostoma</taxon>
    </lineage>
</organism>
<feature type="compositionally biased region" description="Polar residues" evidence="17">
    <location>
        <begin position="2254"/>
        <end position="2281"/>
    </location>
</feature>
<dbReference type="SUPFAM" id="SSF81631">
    <property type="entry name" value="PAP/OAS1 substrate-binding domain"/>
    <property type="match status" value="1"/>
</dbReference>
<name>A0A5J5DE42_9PERO</name>
<comment type="caution">
    <text evidence="21">The sequence shown here is derived from an EMBL/GenBank/DDBJ whole genome shotgun (WGS) entry which is preliminary data.</text>
</comment>
<keyword evidence="5" id="KW-0479">Metal-binding</keyword>
<feature type="compositionally biased region" description="Basic and acidic residues" evidence="17">
    <location>
        <begin position="438"/>
        <end position="447"/>
    </location>
</feature>
<feature type="compositionally biased region" description="Polar residues" evidence="17">
    <location>
        <begin position="314"/>
        <end position="332"/>
    </location>
</feature>
<dbReference type="SUPFAM" id="SSF81301">
    <property type="entry name" value="Nucleotidyltransferase"/>
    <property type="match status" value="1"/>
</dbReference>
<accession>A0A5J5DE42</accession>
<gene>
    <name evidence="21" type="ORF">FQN60_016947</name>
</gene>
<feature type="domain" description="PAP-associated" evidence="18">
    <location>
        <begin position="1913"/>
        <end position="1973"/>
    </location>
</feature>
<dbReference type="Pfam" id="PF22600">
    <property type="entry name" value="MTPAP-like_central"/>
    <property type="match status" value="1"/>
</dbReference>
<evidence type="ECO:0000256" key="17">
    <source>
        <dbReference type="SAM" id="MobiDB-lite"/>
    </source>
</evidence>
<dbReference type="FunFam" id="3.30.460.10:FF:000006">
    <property type="entry name" value="non-canonical poly(A) RNA polymerase PAPD5"/>
    <property type="match status" value="1"/>
</dbReference>
<dbReference type="CDD" id="cd05402">
    <property type="entry name" value="NT_PAP_TUTase"/>
    <property type="match status" value="1"/>
</dbReference>
<feature type="region of interest" description="Disordered" evidence="17">
    <location>
        <begin position="2077"/>
        <end position="2125"/>
    </location>
</feature>
<evidence type="ECO:0000256" key="13">
    <source>
        <dbReference type="ARBA" id="ARBA00080076"/>
    </source>
</evidence>
<sequence>MYFYLVCFCFDSSCLLLQSLTEYVSSFLALKQKIPLSDDTTRLQQQLEELQIKLVTLEKKTADYESVQAELKNKKDALKTYEQMSVELEKLKHQNSKTMAENKTLEDQLKDVKELTETQSLENAQLKREKAVVENDLLETQTLLKTSQAQADRVEKLIEENTKTTSMNKKLEEQLKDVRELTETQSLENAQLKREKAVVEQDLLETQTALKTSQAEADQVEKLIEENATTTSIKDNLEKKVRLLEESVCNQNHQISQLSKEKILLGRNIHDLQVRLMKLEREMSKEYKSTSTQASVPEEPKVDKESRSKPVLHSSPQNRLRSHLSNTSQSAPHKSRESHSYPMQTGDTFTQLKASPRWENAIKQQASLTSMNSAKKQTDTPKKRKRLSKEHKSEESSTDLGSFEVSVEQIMALFKPMLACISPLPDLDTEMESMEATDGEKENHPKISDSAPSQQEASLPITPSEETSHCPKTSALPTEVKADVPGVTTQEGEHNSNENDATDLGQIELSSVTEMKGKSNTDADEIHLQKYMQTEQEPEAVSLGSASSSSTSDITMLVEVVSVTTESQMGSGCASPSSIVAGSIFERDNALGKANEDQSETITKMDVDTSLSDVTGAETVTPDGGESPRRSDTTALSEDTADVQLATSSVSSSTFIDSVRDAEVTNTESGSEMGNRDAAVFKPQENKGCLGKDTNVPEYTPCLSSSSDDIGSVSSKPFEERLESDATIKPIGEEDGNEAQGAGADDVAASPSESNDADRPPCPLKSPLLTKEDDKSHAHQESGHANLETPSKKDVDMETSESEIPSDHGPSLSDSQETVNCEFVKENLHSVCRQLSPTCLLPTLKLQALETHANPERLNVGVNIEHSSTYEETLESVPSLEGEGVFENANVKNLLQDSIDASNHKVAKYNLRSGRSTTSLKSAAATNRQNKCLKLSSSVLEKQSPHVIRERKPSPVDDSTAQSPECIGQVRSEMGPPLPRVLTPLSTPPKAGKSINPRQAIGKLSFLSPMDRLASPTTPVQAHLTPNSQQLSSSSLNGVPSSPLQFGSATPKHAVPVPGRLPVTAMSSSPSSSSTPVCQENSMRILDTMYPELSAHARTLSILRGNVGLSVCSLENGTLPTTTESQMSSFKTINSASTAFTKTEMRGEKRQCIGMPQPKSSKCLRLDNCSSVSRKQVPSSSSNSGEETASPQTPRLQRLKNETVSPPTEGGEPAEQNLIANYLKKIEHQCFDLLPVIQSHLYVGNLPKKPVLRDEEKEVISEICQSSSLKADDMILAILNKLKAEKSVLSVNYMQALCRVHTGICRQKRDWEKAHILAHSLLTQDFPDSAKLILFVSPPCDIDDLISRTLSDIRSGSRLSFTKHSRKELWPLMNTWVTQPRDQQGPVSDVTVATVLRLIGRLGQLGMEEKCVSSVLTVANIINTLGRHGQTEGVPWEVQLAAIYCIYDLSPCNPKQALDALAGWRGETSQMFIARRFPVKRFSTYSSPMDPRTAWLQPEQKGPDNSPMHIWETSQGFGANSSIDNHLHHQRNFAAQNGNSTQSNGEYCKNVTLALPPGCVFGKMPKRDGGGERGNVRRKGSLSPSSSSLDSEAESSSPSGSSLQIDNLNVAEDANRFLHYGEHELNENNLKWQHPPPPFHTIQQHCRSMQQSGGHTPTGMKNQHVNKHHHHHHRSHSSGRRRQLNRANTFHGINALLSHGSNGHHVDSSCSLWKTRRYSPGFNGLHEEIMDFFNFMSPRPEEEAMRRDVVNRIESVIKDLWPTARVEIFGSFSTGLYLPTSDIDLVVFGKWDHPPLQELEQALKKRNVAGPYPIKVLDKATVPIIKLTDHETEVKVDISFNVETAVKAAQFIKSYLKKYTVLPPLIFVLKQFLLQRDLNEVFTGGISSYSLILMAISFLQLHPRIDTRRANINLGILLIEFFGLYGRNFNYMKYGIRVKNGGAYLSKEEMLKGVGSGNRPSLLCMEDPIQPGNDVGRSSYGILQVKQVFDFAFMVLSHGVSHHARAYPNKEYDSTLGRIIKVSPEVLSYRDWTIKKWGAKQYAKLESHEFVVVLDVETCEQDLARLMLVSVDDQRDASSPLSADSSSPSPVFLPSPQHHSSSSSACSLSSSSGSDIESDSPPSSNAAVQLHPLTLASVHSVIQMATDLRATHPAGFIHTSPQIQMSLPENLTIPSFSDCQFYHENPPSISVVHCHVSQAAHMSQHANSTSPLHQLHHPQMGGQHSHTYTMISNSHGSLEPHKVGFKHNHGGSLRGQNHSQDNFSPQQRFVPQSHNTAPGFRNQQQYNRNTWRRRKRDSLPALNHSR</sequence>
<feature type="compositionally biased region" description="Polar residues" evidence="17">
    <location>
        <begin position="1015"/>
        <end position="1026"/>
    </location>
</feature>
<feature type="region of interest" description="Disordered" evidence="17">
    <location>
        <begin position="1564"/>
        <end position="1605"/>
    </location>
</feature>
<feature type="region of interest" description="Disordered" evidence="17">
    <location>
        <begin position="2287"/>
        <end position="2306"/>
    </location>
</feature>
<dbReference type="PANTHER" id="PTHR23092">
    <property type="entry name" value="POLY(A) RNA POLYMERASE"/>
    <property type="match status" value="1"/>
</dbReference>
<feature type="region of interest" description="Disordered" evidence="17">
    <location>
        <begin position="433"/>
        <end position="480"/>
    </location>
</feature>
<feature type="region of interest" description="Disordered" evidence="17">
    <location>
        <begin position="285"/>
        <end position="347"/>
    </location>
</feature>
<dbReference type="GO" id="GO:0046872">
    <property type="term" value="F:metal ion binding"/>
    <property type="evidence" value="ECO:0007669"/>
    <property type="project" value="UniProtKB-KW"/>
</dbReference>
<feature type="compositionally biased region" description="Polar residues" evidence="17">
    <location>
        <begin position="2222"/>
        <end position="2236"/>
    </location>
</feature>
<keyword evidence="22" id="KW-1185">Reference proteome</keyword>
<feature type="compositionally biased region" description="Polar residues" evidence="17">
    <location>
        <begin position="1185"/>
        <end position="1195"/>
    </location>
</feature>
<feature type="domain" description="Poly(A) RNA polymerase mitochondrial-like central palm" evidence="19">
    <location>
        <begin position="1725"/>
        <end position="1856"/>
    </location>
</feature>
<dbReference type="InterPro" id="IPR043519">
    <property type="entry name" value="NT_sf"/>
</dbReference>
<dbReference type="GO" id="GO:0031123">
    <property type="term" value="P:RNA 3'-end processing"/>
    <property type="evidence" value="ECO:0007669"/>
    <property type="project" value="TreeGrafter"/>
</dbReference>
<evidence type="ECO:0000256" key="11">
    <source>
        <dbReference type="ARBA" id="ARBA00076412"/>
    </source>
</evidence>
<comment type="similarity">
    <text evidence="2">Belongs to the DNA polymerase type-B-like family.</text>
</comment>
<comment type="function">
    <text evidence="8">Terminal nucleotidyltransferase that catalyzes preferentially the transfer of ATP and GTP on RNA 3' poly(A) tail creating a heterogeneous 3' poly(A) tail leading to mRNAs stabilization by protecting mRNAs from active deadenylation. Also functions as a catalytic subunit of a TRAMP-like complex which has a poly(A) RNA polymerase activity and is involved in a post-transcriptional quality control mechanism. Polyadenylation with short oligo(A) tails is required for the degradative activity of the exosome on several of its nuclear RNA substrates. Has no terminal uridylyltransferase activity, and does not play a role in replication-dependent histone mRNA degradation via uridylation.</text>
</comment>
<feature type="region of interest" description="Disordered" evidence="17">
    <location>
        <begin position="592"/>
        <end position="815"/>
    </location>
</feature>
<feature type="compositionally biased region" description="Low complexity" evidence="17">
    <location>
        <begin position="704"/>
        <end position="715"/>
    </location>
</feature>
<dbReference type="GO" id="GO:1990817">
    <property type="term" value="F:poly(A) RNA polymerase activity"/>
    <property type="evidence" value="ECO:0007669"/>
    <property type="project" value="UniProtKB-EC"/>
</dbReference>
<feature type="compositionally biased region" description="Basic and acidic residues" evidence="17">
    <location>
        <begin position="298"/>
        <end position="308"/>
    </location>
</feature>
<dbReference type="InterPro" id="IPR054708">
    <property type="entry name" value="MTPAP-like_central"/>
</dbReference>
<dbReference type="GO" id="GO:0005730">
    <property type="term" value="C:nucleolus"/>
    <property type="evidence" value="ECO:0007669"/>
    <property type="project" value="TreeGrafter"/>
</dbReference>
<evidence type="ECO:0000313" key="22">
    <source>
        <dbReference type="Proteomes" id="UP000327493"/>
    </source>
</evidence>
<evidence type="ECO:0000259" key="18">
    <source>
        <dbReference type="Pfam" id="PF03828"/>
    </source>
</evidence>
<feature type="compositionally biased region" description="Basic and acidic residues" evidence="17">
    <location>
        <begin position="1565"/>
        <end position="1575"/>
    </location>
</feature>
<feature type="region of interest" description="Disordered" evidence="17">
    <location>
        <begin position="365"/>
        <end position="400"/>
    </location>
</feature>
<feature type="compositionally biased region" description="Low complexity" evidence="17">
    <location>
        <begin position="1581"/>
        <end position="1602"/>
    </location>
</feature>
<feature type="compositionally biased region" description="Basic and acidic residues" evidence="17">
    <location>
        <begin position="717"/>
        <end position="726"/>
    </location>
</feature>
<feature type="compositionally biased region" description="Polar residues" evidence="17">
    <location>
        <begin position="1649"/>
        <end position="1663"/>
    </location>
</feature>
<comment type="cofactor">
    <cofactor evidence="1">
        <name>Mn(2+)</name>
        <dbReference type="ChEBI" id="CHEBI:29035"/>
    </cofactor>
</comment>
<dbReference type="InterPro" id="IPR057881">
    <property type="entry name" value="ICE1_C"/>
</dbReference>
<feature type="region of interest" description="Disordered" evidence="17">
    <location>
        <begin position="2209"/>
        <end position="2281"/>
    </location>
</feature>
<evidence type="ECO:0000256" key="12">
    <source>
        <dbReference type="ARBA" id="ARBA00076531"/>
    </source>
</evidence>
<dbReference type="Pfam" id="PF03828">
    <property type="entry name" value="PAP_assoc"/>
    <property type="match status" value="1"/>
</dbReference>
<feature type="region of interest" description="Disordered" evidence="17">
    <location>
        <begin position="1173"/>
        <end position="1213"/>
    </location>
</feature>
<feature type="compositionally biased region" description="Polar residues" evidence="17">
    <location>
        <begin position="1512"/>
        <end position="1523"/>
    </location>
</feature>
<evidence type="ECO:0000256" key="16">
    <source>
        <dbReference type="SAM" id="Coils"/>
    </source>
</evidence>
<evidence type="ECO:0000256" key="2">
    <source>
        <dbReference type="ARBA" id="ARBA00008593"/>
    </source>
</evidence>
<feature type="compositionally biased region" description="Polar residues" evidence="17">
    <location>
        <begin position="365"/>
        <end position="375"/>
    </location>
</feature>
<dbReference type="GO" id="GO:1905870">
    <property type="term" value="P:positive regulation of 3'-UTR-mediated mRNA stabilization"/>
    <property type="evidence" value="ECO:0007669"/>
    <property type="project" value="UniProtKB-ARBA"/>
</dbReference>
<feature type="region of interest" description="Disordered" evidence="17">
    <location>
        <begin position="1491"/>
        <end position="1523"/>
    </location>
</feature>
<evidence type="ECO:0000256" key="14">
    <source>
        <dbReference type="ARBA" id="ARBA00082009"/>
    </source>
</evidence>
<dbReference type="GO" id="GO:0003729">
    <property type="term" value="F:mRNA binding"/>
    <property type="evidence" value="ECO:0007669"/>
    <property type="project" value="TreeGrafter"/>
</dbReference>